<feature type="coiled-coil region" evidence="5">
    <location>
        <begin position="1159"/>
        <end position="1186"/>
    </location>
</feature>
<keyword evidence="2" id="KW-0963">Cytoplasm</keyword>
<dbReference type="Pfam" id="PF17838">
    <property type="entry name" value="PH_16"/>
    <property type="match status" value="1"/>
</dbReference>
<evidence type="ECO:0000313" key="9">
    <source>
        <dbReference type="WBParaSite" id="Minc3s00654g15665"/>
    </source>
</evidence>
<dbReference type="Gene3D" id="1.20.900.10">
    <property type="entry name" value="Dbl homology (DH) domain"/>
    <property type="match status" value="1"/>
</dbReference>
<feature type="compositionally biased region" description="Low complexity" evidence="6">
    <location>
        <begin position="655"/>
        <end position="670"/>
    </location>
</feature>
<dbReference type="PANTHER" id="PTHR13944:SF21">
    <property type="entry name" value="CYSTS, ISOFORM C"/>
    <property type="match status" value="1"/>
</dbReference>
<feature type="region of interest" description="Disordered" evidence="6">
    <location>
        <begin position="506"/>
        <end position="567"/>
    </location>
</feature>
<feature type="region of interest" description="Disordered" evidence="6">
    <location>
        <begin position="1"/>
        <end position="22"/>
    </location>
</feature>
<feature type="compositionally biased region" description="Low complexity" evidence="6">
    <location>
        <begin position="677"/>
        <end position="689"/>
    </location>
</feature>
<dbReference type="Proteomes" id="UP000887563">
    <property type="component" value="Unplaced"/>
</dbReference>
<feature type="compositionally biased region" description="Polar residues" evidence="6">
    <location>
        <begin position="1"/>
        <end position="16"/>
    </location>
</feature>
<evidence type="ECO:0000259" key="7">
    <source>
        <dbReference type="PROSITE" id="PS50010"/>
    </source>
</evidence>
<feature type="region of interest" description="Disordered" evidence="6">
    <location>
        <begin position="655"/>
        <end position="700"/>
    </location>
</feature>
<proteinExistence type="predicted"/>
<dbReference type="WBParaSite" id="Minc3s00654g15665">
    <property type="protein sequence ID" value="Minc3s00654g15665"/>
    <property type="gene ID" value="Minc3s00654g15665"/>
</dbReference>
<feature type="compositionally biased region" description="Low complexity" evidence="6">
    <location>
        <begin position="506"/>
        <end position="522"/>
    </location>
</feature>
<dbReference type="Gene3D" id="2.30.29.30">
    <property type="entry name" value="Pleckstrin-homology domain (PH domain)/Phosphotyrosine-binding domain (PTB)"/>
    <property type="match status" value="1"/>
</dbReference>
<evidence type="ECO:0000256" key="6">
    <source>
        <dbReference type="SAM" id="MobiDB-lite"/>
    </source>
</evidence>
<name>A0A914LM97_MELIC</name>
<evidence type="ECO:0000256" key="3">
    <source>
        <dbReference type="ARBA" id="ARBA00022553"/>
    </source>
</evidence>
<evidence type="ECO:0000256" key="4">
    <source>
        <dbReference type="ARBA" id="ARBA00022771"/>
    </source>
</evidence>
<feature type="compositionally biased region" description="Acidic residues" evidence="6">
    <location>
        <begin position="1390"/>
        <end position="1401"/>
    </location>
</feature>
<keyword evidence="3" id="KW-0597">Phosphoprotein</keyword>
<keyword evidence="8" id="KW-1185">Reference proteome</keyword>
<feature type="compositionally biased region" description="Low complexity" evidence="6">
    <location>
        <begin position="273"/>
        <end position="292"/>
    </location>
</feature>
<dbReference type="InterPro" id="IPR011993">
    <property type="entry name" value="PH-like_dom_sf"/>
</dbReference>
<dbReference type="CDD" id="cd00160">
    <property type="entry name" value="RhoGEF"/>
    <property type="match status" value="1"/>
</dbReference>
<feature type="coiled-coil region" evidence="5">
    <location>
        <begin position="1212"/>
        <end position="1255"/>
    </location>
</feature>
<feature type="region of interest" description="Disordered" evidence="6">
    <location>
        <begin position="1507"/>
        <end position="1547"/>
    </location>
</feature>
<dbReference type="GO" id="GO:0005085">
    <property type="term" value="F:guanyl-nucleotide exchange factor activity"/>
    <property type="evidence" value="ECO:0007669"/>
    <property type="project" value="InterPro"/>
</dbReference>
<accession>A0A914LM97</accession>
<keyword evidence="5" id="KW-0175">Coiled coil</keyword>
<dbReference type="GO" id="GO:0035023">
    <property type="term" value="P:regulation of Rho protein signal transduction"/>
    <property type="evidence" value="ECO:0007669"/>
    <property type="project" value="TreeGrafter"/>
</dbReference>
<dbReference type="PROSITE" id="PS50010">
    <property type="entry name" value="DH_2"/>
    <property type="match status" value="1"/>
</dbReference>
<feature type="region of interest" description="Disordered" evidence="6">
    <location>
        <begin position="263"/>
        <end position="389"/>
    </location>
</feature>
<feature type="compositionally biased region" description="Low complexity" evidence="6">
    <location>
        <begin position="158"/>
        <end position="176"/>
    </location>
</feature>
<dbReference type="SUPFAM" id="SSF48065">
    <property type="entry name" value="DBL homology domain (DH-domain)"/>
    <property type="match status" value="1"/>
</dbReference>
<keyword evidence="4" id="KW-0863">Zinc-finger</keyword>
<feature type="compositionally biased region" description="Polar residues" evidence="6">
    <location>
        <begin position="531"/>
        <end position="555"/>
    </location>
</feature>
<protein>
    <submittedName>
        <fullName evidence="9">DH domain-containing protein</fullName>
    </submittedName>
</protein>
<evidence type="ECO:0000256" key="1">
    <source>
        <dbReference type="ARBA" id="ARBA00004496"/>
    </source>
</evidence>
<dbReference type="PANTHER" id="PTHR13944">
    <property type="entry name" value="AGAP007712-PA"/>
    <property type="match status" value="1"/>
</dbReference>
<feature type="region of interest" description="Disordered" evidence="6">
    <location>
        <begin position="1320"/>
        <end position="1401"/>
    </location>
</feature>
<feature type="compositionally biased region" description="Low complexity" evidence="6">
    <location>
        <begin position="87"/>
        <end position="134"/>
    </location>
</feature>
<feature type="compositionally biased region" description="Low complexity" evidence="6">
    <location>
        <begin position="318"/>
        <end position="329"/>
    </location>
</feature>
<feature type="compositionally biased region" description="Low complexity" evidence="6">
    <location>
        <begin position="1519"/>
        <end position="1544"/>
    </location>
</feature>
<keyword evidence="4" id="KW-0479">Metal-binding</keyword>
<feature type="domain" description="DH" evidence="7">
    <location>
        <begin position="751"/>
        <end position="938"/>
    </location>
</feature>
<feature type="region of interest" description="Disordered" evidence="6">
    <location>
        <begin position="586"/>
        <end position="616"/>
    </location>
</feature>
<feature type="compositionally biased region" description="Low complexity" evidence="6">
    <location>
        <begin position="1360"/>
        <end position="1372"/>
    </location>
</feature>
<dbReference type="InterPro" id="IPR051632">
    <property type="entry name" value="Rho_GEF"/>
</dbReference>
<dbReference type="InterPro" id="IPR000219">
    <property type="entry name" value="DH_dom"/>
</dbReference>
<evidence type="ECO:0000313" key="8">
    <source>
        <dbReference type="Proteomes" id="UP000887563"/>
    </source>
</evidence>
<feature type="compositionally biased region" description="Basic and acidic residues" evidence="6">
    <location>
        <begin position="336"/>
        <end position="347"/>
    </location>
</feature>
<evidence type="ECO:0000256" key="5">
    <source>
        <dbReference type="SAM" id="Coils"/>
    </source>
</evidence>
<dbReference type="InterPro" id="IPR041020">
    <property type="entry name" value="PH_16"/>
</dbReference>
<dbReference type="Pfam" id="PF00621">
    <property type="entry name" value="RhoGEF"/>
    <property type="match status" value="1"/>
</dbReference>
<keyword evidence="4" id="KW-0862">Zinc</keyword>
<feature type="compositionally biased region" description="Polar residues" evidence="6">
    <location>
        <begin position="599"/>
        <end position="609"/>
    </location>
</feature>
<sequence length="1621" mass="182836">MPNCVADSNPNTNFLSPKSIRDRRSKSSEFYIIPNQNASTTIQSKILLSTEGQQQQQPLLDRVNHFVENFGVPKKSSKNGGSFYKTSSSTGSSSNNSSSHNSSSGSSMGLTDSSTSVPSSSSSVVYHHYPPSSHYVDDARRPSLPSNAFNEGGMLLHSSSSSSSTDSTSSTAVTTSEPGTYSSLLRTLRTQAASGTLVSVPERSPSPRARFVRNIRNTHNNRRRQQHQHQPAHFQHLQRQQTPPPQINIICGDIDEEEGIVEKEEENEGEVRVTSSPAGSAVGSSPVSPSTVLGSIQRRRKKDSVEEENREDILSNKSSGVGSSTVYGSIQRRKKEGQSNDLKKINEGEINEDSNDFLKNSPKSSPKSSQKNLLPQKSSSPTLTRGKAQKMSLFSKLESTTTKNCNNNINNSLSINSASISDFRAALIASSKQQINEEEEVNVDKNVNNNNKEKNNFYFPRNCVSSNLRENNTKNKNYFIDNHHHNNVDDYHNDLITFNKNFIKSSTSPPLSPTSISSLPLSAFPPPQRLGTATSTASSPLQQKPQPFESTTPPKNNRRRSGFEGMLTCGGGTEWRVFRQMARILRRDNNNNSHRRGDSSTVFTTQQSPPVSPFFGNCSNRRRYSLAPSMESASGGQYGDFMNNFADQQQLLQPQNLSQHQSSLLQSPSSTTANVGSSSPFSSPTSTTTDGIFHHNNGPSTASSNFFPRAQLQHSRWADLELWTEQETSWTAKYCVGSDNEFSSLSAKEMKRQNIIYELVLTERHHCQVLVLLQQLYYEGLAHNRILTPKQLQLLIPDVEALLDFHLSFLRSLIERCSQSPIVDEISDILLTEFGSGNFRNAAINSYTAFCLGREDSAKQYSTLIAQNIHFRKFMEYYEGQHKDRSLKDCMLLVAQRLTKYPVLVEQIAKQESQPSKQLLAQKAHSIVREFAMQVDQQLMQHELNKKWTALKKALDKSAAFAKLIHPKDGIDFSFDDLVWPVENDSTITLTNSTKTIGRRQILLITRAFWRETMNGPELELRLLLCDDIIVFLRPKGGGGGSSSSTVNVGSNSNAANTKLPPLQFFRHISHSGILPLHSILVRGENVRRKSLLLIVTAKQRPDLFEFAFPTSVELENFALAIKKAKAEAPNFVRLADGKCFEFADKPIGDGMGKPIINSNDFKTQMENWKLELDQLFEQRSKEEADLEHYFEARMLFMDRLRTLVERIPRRKNKQKKRRRKKIEDYEDKNEENLMKDEENEKEEEEEYKIQQRAAFEHLRNRFRELERTRVEPLVRLIDKAKKMRDADLIALFDDFYDLGGEVQQEEEVKEKCVVIATGSGDSATSAEEQPRASDEDRRPKPRRVRTYHGATDKRKKGNSDGSSCSSSGGASAIRRHTTFPSSGRHDASSDDEDDEEEEDECLRQLLPLRMGAGARRVATDLIRENLRLRTQLNRLKAKTALQEIWLTAAMQKVINNNDEIINKQEEEENKQLKDEELALNEAKVLKIMARDLARREAEIERKEAQLKAREEEALPTLSSNQQKPSSSSYQHSLSSTSLQSPSTTKYSNIEKKTSFKGNKQQKQNHQQQLLQLEKEKEFDHHQIVTTTTSPSTSTKSTTTMCSNKQYLLWCWTYTNININK</sequence>
<feature type="compositionally biased region" description="Basic and acidic residues" evidence="6">
    <location>
        <begin position="1329"/>
        <end position="1339"/>
    </location>
</feature>
<feature type="region of interest" description="Disordered" evidence="6">
    <location>
        <begin position="77"/>
        <end position="182"/>
    </location>
</feature>
<feature type="region of interest" description="Disordered" evidence="6">
    <location>
        <begin position="220"/>
        <end position="247"/>
    </location>
</feature>
<dbReference type="SMART" id="SM00325">
    <property type="entry name" value="RhoGEF"/>
    <property type="match status" value="1"/>
</dbReference>
<dbReference type="GO" id="GO:0005737">
    <property type="term" value="C:cytoplasm"/>
    <property type="evidence" value="ECO:0007669"/>
    <property type="project" value="UniProtKB-SubCell"/>
</dbReference>
<reference evidence="9" key="1">
    <citation type="submission" date="2022-11" db="UniProtKB">
        <authorList>
            <consortium name="WormBaseParasite"/>
        </authorList>
    </citation>
    <scope>IDENTIFICATION</scope>
</reference>
<dbReference type="GO" id="GO:0008270">
    <property type="term" value="F:zinc ion binding"/>
    <property type="evidence" value="ECO:0007669"/>
    <property type="project" value="UniProtKB-KW"/>
</dbReference>
<comment type="subcellular location">
    <subcellularLocation>
        <location evidence="1">Cytoplasm</location>
    </subcellularLocation>
</comment>
<organism evidence="8 9">
    <name type="scientific">Meloidogyne incognita</name>
    <name type="common">Southern root-knot nematode worm</name>
    <name type="synonym">Oxyuris incognita</name>
    <dbReference type="NCBI Taxonomy" id="6306"/>
    <lineage>
        <taxon>Eukaryota</taxon>
        <taxon>Metazoa</taxon>
        <taxon>Ecdysozoa</taxon>
        <taxon>Nematoda</taxon>
        <taxon>Chromadorea</taxon>
        <taxon>Rhabditida</taxon>
        <taxon>Tylenchina</taxon>
        <taxon>Tylenchomorpha</taxon>
        <taxon>Tylenchoidea</taxon>
        <taxon>Meloidogynidae</taxon>
        <taxon>Meloidogyninae</taxon>
        <taxon>Meloidogyne</taxon>
        <taxon>Meloidogyne incognita group</taxon>
    </lineage>
</organism>
<evidence type="ECO:0000256" key="2">
    <source>
        <dbReference type="ARBA" id="ARBA00022490"/>
    </source>
</evidence>
<dbReference type="InterPro" id="IPR035899">
    <property type="entry name" value="DBL_dom_sf"/>
</dbReference>
<feature type="compositionally biased region" description="Low complexity" evidence="6">
    <location>
        <begin position="358"/>
        <end position="375"/>
    </location>
</feature>